<dbReference type="InterPro" id="IPR052014">
    <property type="entry name" value="Dictyostelium_Tiger"/>
</dbReference>
<evidence type="ECO:0000256" key="3">
    <source>
        <dbReference type="SAM" id="SignalP"/>
    </source>
</evidence>
<comment type="caution">
    <text evidence="4">The sequence shown here is derived from an EMBL/GenBank/DDBJ whole genome shotgun (WGS) entry which is preliminary data.</text>
</comment>
<proteinExistence type="predicted"/>
<feature type="chain" id="PRO_5035274227" description="IPT/TIG domain-containing protein" evidence="3">
    <location>
        <begin position="23"/>
        <end position="746"/>
    </location>
</feature>
<dbReference type="PANTHER" id="PTHR31341">
    <property type="entry name" value="IPT/TIG DOMAIN-CONTAINING PROTEIN-RELATED-RELATED"/>
    <property type="match status" value="1"/>
</dbReference>
<protein>
    <recommendedName>
        <fullName evidence="6">IPT/TIG domain-containing protein</fullName>
    </recommendedName>
</protein>
<dbReference type="InterPro" id="IPR014756">
    <property type="entry name" value="Ig_E-set"/>
</dbReference>
<organism evidence="4 5">
    <name type="scientific">Polysphondylium violaceum</name>
    <dbReference type="NCBI Taxonomy" id="133409"/>
    <lineage>
        <taxon>Eukaryota</taxon>
        <taxon>Amoebozoa</taxon>
        <taxon>Evosea</taxon>
        <taxon>Eumycetozoa</taxon>
        <taxon>Dictyostelia</taxon>
        <taxon>Dictyosteliales</taxon>
        <taxon>Dictyosteliaceae</taxon>
        <taxon>Polysphondylium</taxon>
    </lineage>
</organism>
<keyword evidence="5" id="KW-1185">Reference proteome</keyword>
<gene>
    <name evidence="4" type="ORF">CYY_010492</name>
</gene>
<dbReference type="Gene3D" id="2.60.40.10">
    <property type="entry name" value="Immunoglobulins"/>
    <property type="match status" value="2"/>
</dbReference>
<dbReference type="PANTHER" id="PTHR31341:SF15">
    <property type="entry name" value="EGF-LIKE DOMAIN-CONTAINING PROTEIN"/>
    <property type="match status" value="1"/>
</dbReference>
<dbReference type="EMBL" id="AJWJ01001149">
    <property type="protein sequence ID" value="KAF2068182.1"/>
    <property type="molecule type" value="Genomic_DNA"/>
</dbReference>
<accession>A0A8J4PJS5</accession>
<evidence type="ECO:0008006" key="6">
    <source>
        <dbReference type="Google" id="ProtNLM"/>
    </source>
</evidence>
<feature type="signal peptide" evidence="3">
    <location>
        <begin position="1"/>
        <end position="22"/>
    </location>
</feature>
<evidence type="ECO:0000313" key="4">
    <source>
        <dbReference type="EMBL" id="KAF2068182.1"/>
    </source>
</evidence>
<keyword evidence="2" id="KW-0325">Glycoprotein</keyword>
<name>A0A8J4PJS5_9MYCE</name>
<dbReference type="AlphaFoldDB" id="A0A8J4PJS5"/>
<feature type="non-terminal residue" evidence="4">
    <location>
        <position position="1"/>
    </location>
</feature>
<sequence length="746" mass="80922">MIKTTPFIFFYIIASFVLCVNAVPPTITSLSRVWGKINADLTITGSNFGSSTPPVWVNNVQGTSTASSTSAVFTMFGTSPDKTYNIQVSNPANEKSNTLTYYYADIVDFYQNNKIFYMLGDFEMIPDKTILRMKPNSGTTFYPITYINNTHLSLPMVEELNGDIIWVNFVNYYGNDPYGGGAVSFSPVVSAYYFTVDGLAITGFKYIPNTVIQMEDSVNCELLSQTIYGMQCAPPPLSLANPVTQFIVQYPTGKKTSIPISFTPLTGFNNIADNKTVLSVTNFDTSALSIKINGLSATPITSSLTKSNEITFTYPINAQCGYTFVSSGVSRITNNLLVCPNPVFDSISKPFESSLQLIVRGYFMNPIIYNIGVGGVSYNYQYDDGVEVPSDCIQNMIFDPSDSSYTFTCTLPDLRPFNFIAKTLTGYTNVFYFGYYPIITSATSTNYLFQGVVTITGSRFTNFDLSTSIGGAPCTSPAVVANTGSTKITCVFESNVLVSNFKQPLPVTVSTRNGFESTAAVFRYNRPDPIISSVTSANYGTPSGITISGLYLFSDVLYISIGGVECELLTVNAEGTKILCNFPSTASPNGYTAPLQVHVSVEHTYNTTAPLFYYLRPIPVVTGSTSTTYGIAGVITVFGNYFTPPPPTSLQVIIGGTQCASPTVVSETMIACVFSSNVVVSNFKTPLPVTVTIDSRYTTSNSVFYYIRPNPVVSSATPTKYLSAGQVTITGKYFSYPDSLSVTIGA</sequence>
<evidence type="ECO:0000256" key="1">
    <source>
        <dbReference type="ARBA" id="ARBA00022729"/>
    </source>
</evidence>
<dbReference type="InterPro" id="IPR013783">
    <property type="entry name" value="Ig-like_fold"/>
</dbReference>
<dbReference type="OrthoDB" id="24520at2759"/>
<dbReference type="SUPFAM" id="SSF81296">
    <property type="entry name" value="E set domains"/>
    <property type="match status" value="4"/>
</dbReference>
<keyword evidence="1 3" id="KW-0732">Signal</keyword>
<evidence type="ECO:0000313" key="5">
    <source>
        <dbReference type="Proteomes" id="UP000695562"/>
    </source>
</evidence>
<reference evidence="4" key="1">
    <citation type="submission" date="2020-01" db="EMBL/GenBank/DDBJ databases">
        <title>Development of genomics and gene disruption for Polysphondylium violaceum indicates a role for the polyketide synthase stlB in stalk morphogenesis.</title>
        <authorList>
            <person name="Narita B."/>
            <person name="Kawabe Y."/>
            <person name="Kin K."/>
            <person name="Saito T."/>
            <person name="Gibbs R."/>
            <person name="Kuspa A."/>
            <person name="Muzny D."/>
            <person name="Queller D."/>
            <person name="Richards S."/>
            <person name="Strassman J."/>
            <person name="Sucgang R."/>
            <person name="Worley K."/>
            <person name="Schaap P."/>
        </authorList>
    </citation>
    <scope>NUCLEOTIDE SEQUENCE</scope>
    <source>
        <strain evidence="4">QSvi11</strain>
    </source>
</reference>
<evidence type="ECO:0000256" key="2">
    <source>
        <dbReference type="ARBA" id="ARBA00023180"/>
    </source>
</evidence>
<dbReference type="Proteomes" id="UP000695562">
    <property type="component" value="Unassembled WGS sequence"/>
</dbReference>